<keyword evidence="5" id="KW-1185">Reference proteome</keyword>
<gene>
    <name evidence="4" type="ordered locus">Bcav_0891</name>
</gene>
<dbReference type="EMBL" id="CP001618">
    <property type="protein sequence ID" value="ACQ79152.1"/>
    <property type="molecule type" value="Genomic_DNA"/>
</dbReference>
<dbReference type="Pfam" id="PF06439">
    <property type="entry name" value="3keto-disac_hyd"/>
    <property type="match status" value="1"/>
</dbReference>
<dbReference type="Pfam" id="PF13088">
    <property type="entry name" value="BNR_2"/>
    <property type="match status" value="1"/>
</dbReference>
<dbReference type="STRING" id="471853.Bcav_0891"/>
<dbReference type="CDD" id="cd15482">
    <property type="entry name" value="Sialidase_non-viral"/>
    <property type="match status" value="1"/>
</dbReference>
<sequence>MSWTRSRTILAALAAATVSGLMAAAPAAADAPGEYVHTPAGPDESNIYARTIALEHAGELNGRLLMTFERDNPTGGPIELIVKSSDDDGATWETLSTVADERDATPVSRMWQPELFEFPTALGEHPAGTLMLVANLVPADGSVTEFFSWYSHDHGATWEPGAVVQTGGTFGRGIWEPHLVLDRRGALQMYFADERSAPEHSQMIVHVTSRDGGATWSDVTRDVASALPGDRPGMPSVTRMGARGDYVLSYEICGRAHCNVHVKTSRDGARWGDPADVGPQVRTEDGRYPGHSPFVTWVPNADGGQLVLSAQRVFSEVGDAPAPEDYRALFLNDGDVDGPWDWAPAPWTVSNASPGCNANYSPHVMPAGAPGDVRLTAPTSFGAAGPCAEATGVAQVGTMPFASAFGERGEAGWITYGGSWQVDGDVYRQTDASGFPKAVTGSTGWTDYTVRTEIMVGPQTVDAGLLARVSDPAEGPDSHHGYYAGVDPVGGRIFLARQDYAYMELAGVSVPGGIARETWHELELTVVDTRRGVRLEATWRPASGEEVTVTALDPYDSFTSGMVGLRSHDGEVAFRSVTVEPA</sequence>
<dbReference type="KEGG" id="bcv:Bcav_0891"/>
<dbReference type="CAZy" id="GH93">
    <property type="family name" value="Glycoside Hydrolase Family 93"/>
</dbReference>
<name>C5BZI0_BEUC1</name>
<organism evidence="4 5">
    <name type="scientific">Beutenbergia cavernae (strain ATCC BAA-8 / DSM 12333 / CCUG 43141 / JCM 11478 / NBRC 16432 / NCIMB 13614 / HKI 0122)</name>
    <dbReference type="NCBI Taxonomy" id="471853"/>
    <lineage>
        <taxon>Bacteria</taxon>
        <taxon>Bacillati</taxon>
        <taxon>Actinomycetota</taxon>
        <taxon>Actinomycetes</taxon>
        <taxon>Micrococcales</taxon>
        <taxon>Beutenbergiaceae</taxon>
        <taxon>Beutenbergia</taxon>
    </lineage>
</organism>
<evidence type="ECO:0000259" key="2">
    <source>
        <dbReference type="Pfam" id="PF06439"/>
    </source>
</evidence>
<accession>C5BZI0</accession>
<reference evidence="4 5" key="1">
    <citation type="journal article" date="2009" name="Stand. Genomic Sci.">
        <title>Complete genome sequence of Beutenbergia cavernae type strain (HKI 0122).</title>
        <authorList>
            <person name="Land M."/>
            <person name="Pukall R."/>
            <person name="Abt B."/>
            <person name="Goker M."/>
            <person name="Rohde M."/>
            <person name="Glavina Del Rio T."/>
            <person name="Tice H."/>
            <person name="Copeland A."/>
            <person name="Cheng J.F."/>
            <person name="Lucas S."/>
            <person name="Chen F."/>
            <person name="Nolan M."/>
            <person name="Bruce D."/>
            <person name="Goodwin L."/>
            <person name="Pitluck S."/>
            <person name="Ivanova N."/>
            <person name="Mavromatis K."/>
            <person name="Ovchinnikova G."/>
            <person name="Pati A."/>
            <person name="Chen A."/>
            <person name="Palaniappan K."/>
            <person name="Hauser L."/>
            <person name="Chang Y.J."/>
            <person name="Jefferies C.C."/>
            <person name="Saunders E."/>
            <person name="Brettin T."/>
            <person name="Detter J.C."/>
            <person name="Han C."/>
            <person name="Chain P."/>
            <person name="Bristow J."/>
            <person name="Eisen J.A."/>
            <person name="Markowitz V."/>
            <person name="Hugenholtz P."/>
            <person name="Kyrpides N.C."/>
            <person name="Klenk H.P."/>
            <person name="Lapidus A."/>
        </authorList>
    </citation>
    <scope>NUCLEOTIDE SEQUENCE [LARGE SCALE GENOMIC DNA]</scope>
    <source>
        <strain evidence="5">ATCC BAA-8 / DSM 12333 / NBRC 16432</strain>
    </source>
</reference>
<dbReference type="AlphaFoldDB" id="C5BZI0"/>
<dbReference type="CAZy" id="CBM66">
    <property type="family name" value="Carbohydrate-Binding Module Family 66"/>
</dbReference>
<dbReference type="RefSeq" id="WP_012725932.1">
    <property type="nucleotide sequence ID" value="NC_012669.1"/>
</dbReference>
<dbReference type="eggNOG" id="COG4409">
    <property type="taxonomic scope" value="Bacteria"/>
</dbReference>
<proteinExistence type="predicted"/>
<dbReference type="Proteomes" id="UP000007962">
    <property type="component" value="Chromosome"/>
</dbReference>
<dbReference type="SUPFAM" id="SSF50939">
    <property type="entry name" value="Sialidases"/>
    <property type="match status" value="1"/>
</dbReference>
<dbReference type="InterPro" id="IPR010496">
    <property type="entry name" value="AL/BT2_dom"/>
</dbReference>
<feature type="chain" id="PRO_5039645318" evidence="1">
    <location>
        <begin position="24"/>
        <end position="582"/>
    </location>
</feature>
<evidence type="ECO:0000313" key="5">
    <source>
        <dbReference type="Proteomes" id="UP000007962"/>
    </source>
</evidence>
<feature type="signal peptide" evidence="1">
    <location>
        <begin position="1"/>
        <end position="23"/>
    </location>
</feature>
<dbReference type="Gene3D" id="2.60.120.560">
    <property type="entry name" value="Exo-inulinase, domain 1"/>
    <property type="match status" value="1"/>
</dbReference>
<dbReference type="GO" id="GO:0016787">
    <property type="term" value="F:hydrolase activity"/>
    <property type="evidence" value="ECO:0007669"/>
    <property type="project" value="UniProtKB-KW"/>
</dbReference>
<dbReference type="PANTHER" id="PTHR38792:SF3">
    <property type="entry name" value="BNR_ASP-BOX REPEAT DOMAIN PROTEIN (AFU_ORTHOLOGUE AFUA_7G06430)-RELATED"/>
    <property type="match status" value="1"/>
</dbReference>
<dbReference type="PANTHER" id="PTHR38792">
    <property type="entry name" value="BNR/ASP-BOX REPEAT DOMAIN PROTEIN (AFU_ORTHOLOGUE AFUA_7G06430)-RELATED"/>
    <property type="match status" value="1"/>
</dbReference>
<dbReference type="OrthoDB" id="5958808at2"/>
<protein>
    <submittedName>
        <fullName evidence="4">Glycosyl hydrolase BNR repeat-containing protein</fullName>
    </submittedName>
</protein>
<keyword evidence="1" id="KW-0732">Signal</keyword>
<dbReference type="InterPro" id="IPR011040">
    <property type="entry name" value="Sialidase"/>
</dbReference>
<feature type="domain" description="3-keto-alpha-glucoside-1,2-lyase/3-keto-2-hydroxy-glucal hydratase" evidence="2">
    <location>
        <begin position="411"/>
        <end position="579"/>
    </location>
</feature>
<feature type="domain" description="Sialidase" evidence="3">
    <location>
        <begin position="83"/>
        <end position="227"/>
    </location>
</feature>
<keyword evidence="4" id="KW-0378">Hydrolase</keyword>
<dbReference type="InterPro" id="IPR036278">
    <property type="entry name" value="Sialidase_sf"/>
</dbReference>
<evidence type="ECO:0000313" key="4">
    <source>
        <dbReference type="EMBL" id="ACQ79152.1"/>
    </source>
</evidence>
<evidence type="ECO:0000256" key="1">
    <source>
        <dbReference type="SAM" id="SignalP"/>
    </source>
</evidence>
<dbReference type="Gene3D" id="2.120.10.10">
    <property type="match status" value="1"/>
</dbReference>
<dbReference type="HOGENOM" id="CLU_033526_0_0_11"/>
<evidence type="ECO:0000259" key="3">
    <source>
        <dbReference type="Pfam" id="PF13088"/>
    </source>
</evidence>